<reference evidence="1 2" key="1">
    <citation type="journal article" date="2018" name="Nat. Ecol. Evol.">
        <title>Shark genomes provide insights into elasmobranch evolution and the origin of vertebrates.</title>
        <authorList>
            <person name="Hara Y"/>
            <person name="Yamaguchi K"/>
            <person name="Onimaru K"/>
            <person name="Kadota M"/>
            <person name="Koyanagi M"/>
            <person name="Keeley SD"/>
            <person name="Tatsumi K"/>
            <person name="Tanaka K"/>
            <person name="Motone F"/>
            <person name="Kageyama Y"/>
            <person name="Nozu R"/>
            <person name="Adachi N"/>
            <person name="Nishimura O"/>
            <person name="Nakagawa R"/>
            <person name="Tanegashima C"/>
            <person name="Kiyatake I"/>
            <person name="Matsumoto R"/>
            <person name="Murakumo K"/>
            <person name="Nishida K"/>
            <person name="Terakita A"/>
            <person name="Kuratani S"/>
            <person name="Sato K"/>
            <person name="Hyodo S Kuraku.S."/>
        </authorList>
    </citation>
    <scope>NUCLEOTIDE SEQUENCE [LARGE SCALE GENOMIC DNA]</scope>
</reference>
<keyword evidence="2" id="KW-1185">Reference proteome</keyword>
<dbReference type="AlphaFoldDB" id="A0A401NPB4"/>
<comment type="caution">
    <text evidence="1">The sequence shown here is derived from an EMBL/GenBank/DDBJ whole genome shotgun (WGS) entry which is preliminary data.</text>
</comment>
<name>A0A401NPB4_SCYTO</name>
<dbReference type="EMBL" id="BFAA01006560">
    <property type="protein sequence ID" value="GCB62694.1"/>
    <property type="molecule type" value="Genomic_DNA"/>
</dbReference>
<organism evidence="1 2">
    <name type="scientific">Scyliorhinus torazame</name>
    <name type="common">Cloudy catshark</name>
    <name type="synonym">Catulus torazame</name>
    <dbReference type="NCBI Taxonomy" id="75743"/>
    <lineage>
        <taxon>Eukaryota</taxon>
        <taxon>Metazoa</taxon>
        <taxon>Chordata</taxon>
        <taxon>Craniata</taxon>
        <taxon>Vertebrata</taxon>
        <taxon>Chondrichthyes</taxon>
        <taxon>Elasmobranchii</taxon>
        <taxon>Galeomorphii</taxon>
        <taxon>Galeoidea</taxon>
        <taxon>Carcharhiniformes</taxon>
        <taxon>Scyliorhinidae</taxon>
        <taxon>Scyliorhinus</taxon>
    </lineage>
</organism>
<protein>
    <submittedName>
        <fullName evidence="1">Uncharacterized protein</fullName>
    </submittedName>
</protein>
<dbReference type="Proteomes" id="UP000288216">
    <property type="component" value="Unassembled WGS sequence"/>
</dbReference>
<accession>A0A401NPB4</accession>
<evidence type="ECO:0000313" key="2">
    <source>
        <dbReference type="Proteomes" id="UP000288216"/>
    </source>
</evidence>
<sequence length="119" mass="13179">MPRYRSRAGANKVCKLWNSQMLLECLTGNSSVEGKVEPGFHPTLKKKENLLFSFNCVCGEGGINKRTWATCSFFFNIEEQSHRAGSATADIALPSPDPKGARLRAECLCARTQGREQNL</sequence>
<evidence type="ECO:0000313" key="1">
    <source>
        <dbReference type="EMBL" id="GCB62694.1"/>
    </source>
</evidence>
<gene>
    <name evidence="1" type="ORF">scyTo_0013100</name>
</gene>
<proteinExistence type="predicted"/>